<dbReference type="EMBL" id="JAOTIF010000016">
    <property type="protein sequence ID" value="MCU7550993.1"/>
    <property type="molecule type" value="Genomic_DNA"/>
</dbReference>
<keyword evidence="3 8" id="KW-0813">Transport</keyword>
<name>A0A9X2XPC9_9BACT</name>
<dbReference type="InterPro" id="IPR004488">
    <property type="entry name" value="Mg/Co-transport_prot_CorA"/>
</dbReference>
<dbReference type="SUPFAM" id="SSF143865">
    <property type="entry name" value="CorA soluble domain-like"/>
    <property type="match status" value="1"/>
</dbReference>
<feature type="transmembrane region" description="Helical" evidence="8">
    <location>
        <begin position="340"/>
        <end position="360"/>
    </location>
</feature>
<keyword evidence="10" id="KW-1185">Reference proteome</keyword>
<evidence type="ECO:0000256" key="8">
    <source>
        <dbReference type="RuleBase" id="RU362010"/>
    </source>
</evidence>
<evidence type="ECO:0000256" key="5">
    <source>
        <dbReference type="ARBA" id="ARBA00022692"/>
    </source>
</evidence>
<dbReference type="GO" id="GO:0050897">
    <property type="term" value="F:cobalt ion binding"/>
    <property type="evidence" value="ECO:0007669"/>
    <property type="project" value="TreeGrafter"/>
</dbReference>
<dbReference type="InterPro" id="IPR002523">
    <property type="entry name" value="MgTranspt_CorA/ZnTranspt_ZntB"/>
</dbReference>
<protein>
    <recommendedName>
        <fullName evidence="8">Magnesium transport protein CorA</fullName>
    </recommendedName>
</protein>
<evidence type="ECO:0000256" key="6">
    <source>
        <dbReference type="ARBA" id="ARBA00022989"/>
    </source>
</evidence>
<dbReference type="GO" id="GO:0015087">
    <property type="term" value="F:cobalt ion transmembrane transporter activity"/>
    <property type="evidence" value="ECO:0007669"/>
    <property type="project" value="UniProtKB-UniRule"/>
</dbReference>
<evidence type="ECO:0000256" key="7">
    <source>
        <dbReference type="ARBA" id="ARBA00023136"/>
    </source>
</evidence>
<feature type="transmembrane region" description="Helical" evidence="8">
    <location>
        <begin position="308"/>
        <end position="328"/>
    </location>
</feature>
<dbReference type="GO" id="GO:0005886">
    <property type="term" value="C:plasma membrane"/>
    <property type="evidence" value="ECO:0007669"/>
    <property type="project" value="UniProtKB-SubCell"/>
</dbReference>
<dbReference type="CDD" id="cd12828">
    <property type="entry name" value="TmCorA-like_1"/>
    <property type="match status" value="1"/>
</dbReference>
<dbReference type="RefSeq" id="WP_279298432.1">
    <property type="nucleotide sequence ID" value="NZ_JAOTIF010000016.1"/>
</dbReference>
<dbReference type="Gene3D" id="1.20.58.340">
    <property type="entry name" value="Magnesium transport protein CorA, transmembrane region"/>
    <property type="match status" value="2"/>
</dbReference>
<keyword evidence="6 8" id="KW-1133">Transmembrane helix</keyword>
<dbReference type="Gene3D" id="3.30.460.20">
    <property type="entry name" value="CorA soluble domain-like"/>
    <property type="match status" value="1"/>
</dbReference>
<keyword evidence="4 8" id="KW-1003">Cell membrane</keyword>
<keyword evidence="5 8" id="KW-0812">Transmembrane</keyword>
<reference evidence="9" key="1">
    <citation type="submission" date="2022-09" db="EMBL/GenBank/DDBJ databases">
        <authorList>
            <person name="Yuan C."/>
            <person name="Ke Z."/>
        </authorList>
    </citation>
    <scope>NUCLEOTIDE SEQUENCE</scope>
    <source>
        <strain evidence="9">LB-8</strain>
    </source>
</reference>
<dbReference type="GO" id="GO:0000287">
    <property type="term" value="F:magnesium ion binding"/>
    <property type="evidence" value="ECO:0007669"/>
    <property type="project" value="TreeGrafter"/>
</dbReference>
<evidence type="ECO:0000256" key="1">
    <source>
        <dbReference type="ARBA" id="ARBA00004651"/>
    </source>
</evidence>
<comment type="similarity">
    <text evidence="2 8">Belongs to the CorA metal ion transporter (MIT) (TC 1.A.35) family.</text>
</comment>
<keyword evidence="8" id="KW-0460">Magnesium</keyword>
<comment type="subcellular location">
    <subcellularLocation>
        <location evidence="1">Cell membrane</location>
        <topology evidence="1">Multi-pass membrane protein</topology>
    </subcellularLocation>
    <subcellularLocation>
        <location evidence="8">Membrane</location>
        <topology evidence="8">Multi-pass membrane protein</topology>
    </subcellularLocation>
</comment>
<dbReference type="InterPro" id="IPR045861">
    <property type="entry name" value="CorA_cytoplasmic_dom"/>
</dbReference>
<comment type="caution">
    <text evidence="9">The sequence shown here is derived from an EMBL/GenBank/DDBJ whole genome shotgun (WGS) entry which is preliminary data.</text>
</comment>
<keyword evidence="8" id="KW-0406">Ion transport</keyword>
<dbReference type="NCBIfam" id="TIGR00383">
    <property type="entry name" value="corA"/>
    <property type="match status" value="1"/>
</dbReference>
<gene>
    <name evidence="8 9" type="primary">corA</name>
    <name evidence="9" type="ORF">OCK74_17880</name>
</gene>
<evidence type="ECO:0000256" key="2">
    <source>
        <dbReference type="ARBA" id="ARBA00009765"/>
    </source>
</evidence>
<dbReference type="InterPro" id="IPR045863">
    <property type="entry name" value="CorA_TM1_TM2"/>
</dbReference>
<dbReference type="Proteomes" id="UP001155483">
    <property type="component" value="Unassembled WGS sequence"/>
</dbReference>
<dbReference type="GO" id="GO:0015095">
    <property type="term" value="F:magnesium ion transmembrane transporter activity"/>
    <property type="evidence" value="ECO:0007669"/>
    <property type="project" value="UniProtKB-UniRule"/>
</dbReference>
<dbReference type="AlphaFoldDB" id="A0A9X2XPC9"/>
<dbReference type="FunFam" id="1.20.58.340:FF:000012">
    <property type="entry name" value="Magnesium transport protein CorA"/>
    <property type="match status" value="1"/>
</dbReference>
<sequence length="366" mass="42677">MTRARRYIRYLVPFSLFGTHRTRQILTANPVAELKRKDVEKVAITAYDYNANNLNSAILDRIEDSFQFKGNNRTTWINVDGIRVADVEKLAAHFGIHALLAEDIVSMNQRPKMDDVDDVLFCLLNMLYFNEKSNCVEQEQISIALGKDFVITFQEDPQKDVFNPIRDKLRINNSKLRQRGPDYLCYSMLDLIVDNYFYVMEKLGDRIEQVEEEVIRKSNTHSLARINHFRKELIVLKRNIAPVRDLIGGIVRSESELLEERTLKYFKDVHDHIIQAHDLSENYRDVMISMQDLYINNVNLRMNEVMKVMAIVTCLLAPATVIGGIFGMNFDVIPTIHNEWGFFIAVGLMLLIPVWMLFMFKKRGWF</sequence>
<evidence type="ECO:0000256" key="3">
    <source>
        <dbReference type="ARBA" id="ARBA00022448"/>
    </source>
</evidence>
<evidence type="ECO:0000313" key="9">
    <source>
        <dbReference type="EMBL" id="MCU7550993.1"/>
    </source>
</evidence>
<accession>A0A9X2XPC9</accession>
<reference evidence="9" key="2">
    <citation type="submission" date="2023-04" db="EMBL/GenBank/DDBJ databases">
        <title>Paracnuella aquatica gen. nov., sp. nov., a member of the family Chitinophagaceae isolated from a hot spring.</title>
        <authorList>
            <person name="Wang C."/>
        </authorList>
    </citation>
    <scope>NUCLEOTIDE SEQUENCE</scope>
    <source>
        <strain evidence="9">LB-8</strain>
    </source>
</reference>
<evidence type="ECO:0000313" key="10">
    <source>
        <dbReference type="Proteomes" id="UP001155483"/>
    </source>
</evidence>
<keyword evidence="7 8" id="KW-0472">Membrane</keyword>
<dbReference type="Pfam" id="PF01544">
    <property type="entry name" value="CorA"/>
    <property type="match status" value="1"/>
</dbReference>
<evidence type="ECO:0000256" key="4">
    <source>
        <dbReference type="ARBA" id="ARBA00022475"/>
    </source>
</evidence>
<comment type="function">
    <text evidence="8">Mediates influx of magnesium ions.</text>
</comment>
<organism evidence="9 10">
    <name type="scientific">Paraflavisolibacter caeni</name>
    <dbReference type="NCBI Taxonomy" id="2982496"/>
    <lineage>
        <taxon>Bacteria</taxon>
        <taxon>Pseudomonadati</taxon>
        <taxon>Bacteroidota</taxon>
        <taxon>Chitinophagia</taxon>
        <taxon>Chitinophagales</taxon>
        <taxon>Chitinophagaceae</taxon>
        <taxon>Paraflavisolibacter</taxon>
    </lineage>
</organism>
<proteinExistence type="inferred from homology"/>
<dbReference type="SUPFAM" id="SSF144083">
    <property type="entry name" value="Magnesium transport protein CorA, transmembrane region"/>
    <property type="match status" value="1"/>
</dbReference>
<dbReference type="PANTHER" id="PTHR46494">
    <property type="entry name" value="CORA FAMILY METAL ION TRANSPORTER (EUROFUNG)"/>
    <property type="match status" value="1"/>
</dbReference>
<dbReference type="PANTHER" id="PTHR46494:SF1">
    <property type="entry name" value="CORA FAMILY METAL ION TRANSPORTER (EUROFUNG)"/>
    <property type="match status" value="1"/>
</dbReference>